<evidence type="ECO:0000256" key="4">
    <source>
        <dbReference type="ARBA" id="ARBA00022475"/>
    </source>
</evidence>
<dbReference type="PANTHER" id="PTHR24221">
    <property type="entry name" value="ATP-BINDING CASSETTE SUB-FAMILY B"/>
    <property type="match status" value="1"/>
</dbReference>
<feature type="region of interest" description="Disordered" evidence="10">
    <location>
        <begin position="557"/>
        <end position="582"/>
    </location>
</feature>
<gene>
    <name evidence="14" type="ORF">GCM10011335_42110</name>
</gene>
<keyword evidence="8 11" id="KW-1133">Transmembrane helix</keyword>
<feature type="domain" description="ABC transporter" evidence="12">
    <location>
        <begin position="316"/>
        <end position="551"/>
    </location>
</feature>
<reference evidence="14" key="1">
    <citation type="journal article" date="2014" name="Int. J. Syst. Evol. Microbiol.">
        <title>Complete genome sequence of Corynebacterium casei LMG S-19264T (=DSM 44701T), isolated from a smear-ripened cheese.</title>
        <authorList>
            <consortium name="US DOE Joint Genome Institute (JGI-PGF)"/>
            <person name="Walter F."/>
            <person name="Albersmeier A."/>
            <person name="Kalinowski J."/>
            <person name="Ruckert C."/>
        </authorList>
    </citation>
    <scope>NUCLEOTIDE SEQUENCE</scope>
    <source>
        <strain evidence="14">CGMCC 1.15493</strain>
    </source>
</reference>
<dbReference type="SMART" id="SM00382">
    <property type="entry name" value="AAA"/>
    <property type="match status" value="1"/>
</dbReference>
<evidence type="ECO:0000256" key="3">
    <source>
        <dbReference type="ARBA" id="ARBA00022448"/>
    </source>
</evidence>
<keyword evidence="4" id="KW-1003">Cell membrane</keyword>
<evidence type="ECO:0000256" key="2">
    <source>
        <dbReference type="ARBA" id="ARBA00005417"/>
    </source>
</evidence>
<dbReference type="GO" id="GO:0030253">
    <property type="term" value="P:protein secretion by the type I secretion system"/>
    <property type="evidence" value="ECO:0007669"/>
    <property type="project" value="InterPro"/>
</dbReference>
<dbReference type="InterPro" id="IPR036640">
    <property type="entry name" value="ABC1_TM_sf"/>
</dbReference>
<keyword evidence="6" id="KW-0547">Nucleotide-binding</keyword>
<dbReference type="GO" id="GO:0030256">
    <property type="term" value="C:type I protein secretion system complex"/>
    <property type="evidence" value="ECO:0007669"/>
    <property type="project" value="InterPro"/>
</dbReference>
<sequence>MGQCRSLFGGIAFFSFAINLLMLASPIYMLQVYDRVLVTGRVETLLLLTGMTVAAMLLMGALDALRSVVMVRMGCWLNSRLGPVLLSNSVSTRLAGDGSGAQPLRDLATLQGFISSQGLTVFFDAPWTPLFLALIWFLHPVLGMFAVGSAIVLLILSVANELMTRTASENASTAQIRANQQAEATIRNAEVVRAMGMMPRLAERWMTTNEAALAAIRRSSEIGAFVTGLSKFIRIFVQSATLGLGAYLVLRGEVSGGAMIASSILLGRALAPVEAAMSTWRNFGTARIAFYRLKARMQAVPPETRRTRLPDPYGVLEMRQVGFTPPGSRSSVLQGITLRLVPGEAVAAIGPSASGKSTLCKLLTGILSPSQGEVRLDGSELQHWDADQLGSHIGYLPQDVELFSGSVRENIARMKDADDEAIVAAAKLAHAHEMIQKLPQGYETQIGDSGTRLSGGQRQRIGLARAVFGDPRVIILDEPNANLDQVGEAALAAAVAELKSQRRTIIIVGHRPSTLAQADKVLLLRDGRIEMFGPREEVLKRLRDAATEVAKAAAMPNVADGPQLGKAPPTVESANDERGAAI</sequence>
<dbReference type="GO" id="GO:0034040">
    <property type="term" value="F:ATPase-coupled lipid transmembrane transporter activity"/>
    <property type="evidence" value="ECO:0007669"/>
    <property type="project" value="TreeGrafter"/>
</dbReference>
<dbReference type="InterPro" id="IPR003593">
    <property type="entry name" value="AAA+_ATPase"/>
</dbReference>
<feature type="transmembrane region" description="Helical" evidence="11">
    <location>
        <begin position="130"/>
        <end position="156"/>
    </location>
</feature>
<dbReference type="Gene3D" id="3.40.50.300">
    <property type="entry name" value="P-loop containing nucleotide triphosphate hydrolases"/>
    <property type="match status" value="1"/>
</dbReference>
<evidence type="ECO:0000259" key="13">
    <source>
        <dbReference type="PROSITE" id="PS50929"/>
    </source>
</evidence>
<dbReference type="Proteomes" id="UP000613160">
    <property type="component" value="Unassembled WGS sequence"/>
</dbReference>
<protein>
    <submittedName>
        <fullName evidence="14">Peptidase</fullName>
    </submittedName>
</protein>
<dbReference type="PROSITE" id="PS00211">
    <property type="entry name" value="ABC_TRANSPORTER_1"/>
    <property type="match status" value="1"/>
</dbReference>
<dbReference type="GO" id="GO:0016887">
    <property type="term" value="F:ATP hydrolysis activity"/>
    <property type="evidence" value="ECO:0007669"/>
    <property type="project" value="InterPro"/>
</dbReference>
<dbReference type="InterPro" id="IPR039421">
    <property type="entry name" value="Type_1_exporter"/>
</dbReference>
<organism evidence="14 15">
    <name type="scientific">Aureimonas glaciei</name>
    <dbReference type="NCBI Taxonomy" id="1776957"/>
    <lineage>
        <taxon>Bacteria</taxon>
        <taxon>Pseudomonadati</taxon>
        <taxon>Pseudomonadota</taxon>
        <taxon>Alphaproteobacteria</taxon>
        <taxon>Hyphomicrobiales</taxon>
        <taxon>Aurantimonadaceae</taxon>
        <taxon>Aureimonas</taxon>
    </lineage>
</organism>
<evidence type="ECO:0000313" key="15">
    <source>
        <dbReference type="Proteomes" id="UP000613160"/>
    </source>
</evidence>
<dbReference type="Pfam" id="PF00005">
    <property type="entry name" value="ABC_tran"/>
    <property type="match status" value="1"/>
</dbReference>
<evidence type="ECO:0000256" key="8">
    <source>
        <dbReference type="ARBA" id="ARBA00022989"/>
    </source>
</evidence>
<dbReference type="SUPFAM" id="SSF90123">
    <property type="entry name" value="ABC transporter transmembrane region"/>
    <property type="match status" value="1"/>
</dbReference>
<reference evidence="14" key="2">
    <citation type="submission" date="2020-09" db="EMBL/GenBank/DDBJ databases">
        <authorList>
            <person name="Sun Q."/>
            <person name="Zhou Y."/>
        </authorList>
    </citation>
    <scope>NUCLEOTIDE SEQUENCE</scope>
    <source>
        <strain evidence="14">CGMCC 1.15493</strain>
    </source>
</reference>
<comment type="subcellular location">
    <subcellularLocation>
        <location evidence="1">Cell membrane</location>
        <topology evidence="1">Multi-pass membrane protein</topology>
    </subcellularLocation>
</comment>
<keyword evidence="7" id="KW-0067">ATP-binding</keyword>
<evidence type="ECO:0000256" key="11">
    <source>
        <dbReference type="SAM" id="Phobius"/>
    </source>
</evidence>
<keyword evidence="3" id="KW-0813">Transport</keyword>
<dbReference type="InterPro" id="IPR027417">
    <property type="entry name" value="P-loop_NTPase"/>
</dbReference>
<dbReference type="GO" id="GO:0005886">
    <property type="term" value="C:plasma membrane"/>
    <property type="evidence" value="ECO:0007669"/>
    <property type="project" value="UniProtKB-SubCell"/>
</dbReference>
<feature type="transmembrane region" description="Helical" evidence="11">
    <location>
        <begin position="42"/>
        <end position="62"/>
    </location>
</feature>
<evidence type="ECO:0000259" key="12">
    <source>
        <dbReference type="PROSITE" id="PS50893"/>
    </source>
</evidence>
<comment type="caution">
    <text evidence="14">The sequence shown here is derived from an EMBL/GenBank/DDBJ whole genome shotgun (WGS) entry which is preliminary data.</text>
</comment>
<evidence type="ECO:0000313" key="14">
    <source>
        <dbReference type="EMBL" id="GGD34657.1"/>
    </source>
</evidence>
<feature type="transmembrane region" description="Helical" evidence="11">
    <location>
        <begin position="6"/>
        <end position="30"/>
    </location>
</feature>
<keyword evidence="5 11" id="KW-0812">Transmembrane</keyword>
<dbReference type="GO" id="GO:0005524">
    <property type="term" value="F:ATP binding"/>
    <property type="evidence" value="ECO:0007669"/>
    <property type="project" value="UniProtKB-KW"/>
</dbReference>
<dbReference type="FunFam" id="3.40.50.300:FF:001444">
    <property type="entry name" value="ABC transporter ATP-binding protein"/>
    <property type="match status" value="1"/>
</dbReference>
<name>A0A917DFT4_9HYPH</name>
<evidence type="ECO:0000256" key="6">
    <source>
        <dbReference type="ARBA" id="ARBA00022741"/>
    </source>
</evidence>
<dbReference type="PROSITE" id="PS50929">
    <property type="entry name" value="ABC_TM1F"/>
    <property type="match status" value="1"/>
</dbReference>
<comment type="similarity">
    <text evidence="2">Belongs to the ABC transporter superfamily.</text>
</comment>
<dbReference type="InterPro" id="IPR003439">
    <property type="entry name" value="ABC_transporter-like_ATP-bd"/>
</dbReference>
<evidence type="ECO:0000256" key="1">
    <source>
        <dbReference type="ARBA" id="ARBA00004651"/>
    </source>
</evidence>
<dbReference type="PANTHER" id="PTHR24221:SF248">
    <property type="entry name" value="ABC TRANSPORTER TRANSMEMBRANE REGION"/>
    <property type="match status" value="1"/>
</dbReference>
<dbReference type="Gene3D" id="1.20.1560.10">
    <property type="entry name" value="ABC transporter type 1, transmembrane domain"/>
    <property type="match status" value="1"/>
</dbReference>
<evidence type="ECO:0000256" key="5">
    <source>
        <dbReference type="ARBA" id="ARBA00022692"/>
    </source>
</evidence>
<dbReference type="AlphaFoldDB" id="A0A917DFT4"/>
<dbReference type="InterPro" id="IPR010128">
    <property type="entry name" value="ATPase_T1SS_PrtD-like"/>
</dbReference>
<dbReference type="InterPro" id="IPR011527">
    <property type="entry name" value="ABC1_TM_dom"/>
</dbReference>
<dbReference type="InterPro" id="IPR017871">
    <property type="entry name" value="ABC_transporter-like_CS"/>
</dbReference>
<accession>A0A917DFT4</accession>
<evidence type="ECO:0000256" key="9">
    <source>
        <dbReference type="ARBA" id="ARBA00023136"/>
    </source>
</evidence>
<evidence type="ECO:0000256" key="10">
    <source>
        <dbReference type="SAM" id="MobiDB-lite"/>
    </source>
</evidence>
<dbReference type="GO" id="GO:0140359">
    <property type="term" value="F:ABC-type transporter activity"/>
    <property type="evidence" value="ECO:0007669"/>
    <property type="project" value="InterPro"/>
</dbReference>
<evidence type="ECO:0000256" key="7">
    <source>
        <dbReference type="ARBA" id="ARBA00022840"/>
    </source>
</evidence>
<dbReference type="EMBL" id="BMJJ01000012">
    <property type="protein sequence ID" value="GGD34657.1"/>
    <property type="molecule type" value="Genomic_DNA"/>
</dbReference>
<dbReference type="Pfam" id="PF00664">
    <property type="entry name" value="ABC_membrane"/>
    <property type="match status" value="1"/>
</dbReference>
<proteinExistence type="inferred from homology"/>
<dbReference type="NCBIfam" id="TIGR01842">
    <property type="entry name" value="type_I_sec_PrtD"/>
    <property type="match status" value="1"/>
</dbReference>
<keyword evidence="15" id="KW-1185">Reference proteome</keyword>
<dbReference type="SUPFAM" id="SSF52540">
    <property type="entry name" value="P-loop containing nucleoside triphosphate hydrolases"/>
    <property type="match status" value="1"/>
</dbReference>
<feature type="domain" description="ABC transmembrane type-1" evidence="13">
    <location>
        <begin position="10"/>
        <end position="285"/>
    </location>
</feature>
<keyword evidence="9 11" id="KW-0472">Membrane</keyword>
<dbReference type="PROSITE" id="PS50893">
    <property type="entry name" value="ABC_TRANSPORTER_2"/>
    <property type="match status" value="1"/>
</dbReference>